<evidence type="ECO:0000256" key="2">
    <source>
        <dbReference type="ARBA" id="ARBA00007430"/>
    </source>
</evidence>
<gene>
    <name evidence="8" type="ORF">E7203_02835</name>
</gene>
<keyword evidence="6 7" id="KW-0472">Membrane</keyword>
<evidence type="ECO:0000313" key="8">
    <source>
        <dbReference type="EMBL" id="MBE6084399.1"/>
    </source>
</evidence>
<keyword evidence="3" id="KW-1003">Cell membrane</keyword>
<evidence type="ECO:0000256" key="5">
    <source>
        <dbReference type="ARBA" id="ARBA00022989"/>
    </source>
</evidence>
<feature type="transmembrane region" description="Helical" evidence="7">
    <location>
        <begin position="159"/>
        <end position="182"/>
    </location>
</feature>
<dbReference type="InterPro" id="IPR050833">
    <property type="entry name" value="Poly_Biosynth_Transport"/>
</dbReference>
<feature type="transmembrane region" description="Helical" evidence="7">
    <location>
        <begin position="340"/>
        <end position="358"/>
    </location>
</feature>
<evidence type="ECO:0000256" key="6">
    <source>
        <dbReference type="ARBA" id="ARBA00023136"/>
    </source>
</evidence>
<feature type="transmembrane region" description="Helical" evidence="7">
    <location>
        <begin position="130"/>
        <end position="147"/>
    </location>
</feature>
<dbReference type="Pfam" id="PF13440">
    <property type="entry name" value="Polysacc_synt_3"/>
    <property type="match status" value="1"/>
</dbReference>
<protein>
    <recommendedName>
        <fullName evidence="10">Membrane protein involved in the export of O-antigen and teichoic acid</fullName>
    </recommendedName>
</protein>
<feature type="transmembrane region" description="Helical" evidence="7">
    <location>
        <begin position="308"/>
        <end position="334"/>
    </location>
</feature>
<dbReference type="PANTHER" id="PTHR30250">
    <property type="entry name" value="PST FAMILY PREDICTED COLANIC ACID TRANSPORTER"/>
    <property type="match status" value="1"/>
</dbReference>
<reference evidence="8" key="1">
    <citation type="submission" date="2019-04" db="EMBL/GenBank/DDBJ databases">
        <title>Evolution of Biomass-Degrading Anaerobic Consortia Revealed by Metagenomics.</title>
        <authorList>
            <person name="Peng X."/>
        </authorList>
    </citation>
    <scope>NUCLEOTIDE SEQUENCE</scope>
    <source>
        <strain evidence="8">SIG242</strain>
    </source>
</reference>
<dbReference type="GO" id="GO:0005886">
    <property type="term" value="C:plasma membrane"/>
    <property type="evidence" value="ECO:0007669"/>
    <property type="project" value="UniProtKB-SubCell"/>
</dbReference>
<evidence type="ECO:0000313" key="9">
    <source>
        <dbReference type="Proteomes" id="UP000772151"/>
    </source>
</evidence>
<proteinExistence type="inferred from homology"/>
<feature type="transmembrane region" description="Helical" evidence="7">
    <location>
        <begin position="188"/>
        <end position="207"/>
    </location>
</feature>
<evidence type="ECO:0000256" key="1">
    <source>
        <dbReference type="ARBA" id="ARBA00004651"/>
    </source>
</evidence>
<feature type="transmembrane region" description="Helical" evidence="7">
    <location>
        <begin position="379"/>
        <end position="396"/>
    </location>
</feature>
<dbReference type="Proteomes" id="UP000772151">
    <property type="component" value="Unassembled WGS sequence"/>
</dbReference>
<evidence type="ECO:0000256" key="3">
    <source>
        <dbReference type="ARBA" id="ARBA00022475"/>
    </source>
</evidence>
<evidence type="ECO:0000256" key="4">
    <source>
        <dbReference type="ARBA" id="ARBA00022692"/>
    </source>
</evidence>
<accession>A0A927WMV6</accession>
<dbReference type="RefSeq" id="WP_303668459.1">
    <property type="nucleotide sequence ID" value="NZ_SVCA01000002.1"/>
</dbReference>
<comment type="caution">
    <text evidence="8">The sequence shown here is derived from an EMBL/GenBank/DDBJ whole genome shotgun (WGS) entry which is preliminary data.</text>
</comment>
<dbReference type="PANTHER" id="PTHR30250:SF10">
    <property type="entry name" value="LIPOPOLYSACCHARIDE BIOSYNTHESIS PROTEIN WZXC"/>
    <property type="match status" value="1"/>
</dbReference>
<evidence type="ECO:0000256" key="7">
    <source>
        <dbReference type="SAM" id="Phobius"/>
    </source>
</evidence>
<keyword evidence="4 7" id="KW-0812">Transmembrane</keyword>
<comment type="subcellular location">
    <subcellularLocation>
        <location evidence="1">Cell membrane</location>
        <topology evidence="1">Multi-pass membrane protein</topology>
    </subcellularLocation>
</comment>
<dbReference type="AlphaFoldDB" id="A0A927WMV6"/>
<feature type="transmembrane region" description="Helical" evidence="7">
    <location>
        <begin position="21"/>
        <end position="47"/>
    </location>
</feature>
<name>A0A927WMV6_SELRU</name>
<feature type="transmembrane region" description="Helical" evidence="7">
    <location>
        <begin position="90"/>
        <end position="114"/>
    </location>
</feature>
<dbReference type="EMBL" id="SVCA01000002">
    <property type="protein sequence ID" value="MBE6084399.1"/>
    <property type="molecule type" value="Genomic_DNA"/>
</dbReference>
<comment type="similarity">
    <text evidence="2">Belongs to the polysaccharide synthase family.</text>
</comment>
<sequence>MNNKFRMLATNVRTGFQDKTLLKAFSKLATGTATAQIIGMLSIPILTRLYSVEAYGIQAVYNSLVSVIATFVAGKYEMAIVLPKKRLDSLCLVYISLIISFCGCSIIGVIMLVAKEELAILLNLVELKDWLLWLPITILFNMTYTIVYNFMNREKHYKIMAIAGIMMSLVNLFIAVLYALLYPNDNKGLLYSLTFSQLVPTIWMIFIRRDFIQICTLVKIKEQALKYLDFPKYLIIGQTVNSFSLQLPILLLSKLATPEATGLFSMANRALGIPSRLIGASVQNVYLKEANDEYLTNGRCIKTYINSFIILSCASVILFGIILFISPVIIPVVLGEGWCGTVLYCQCLSFVFALQLIYSPLSCTSRIAGKQRVDMMFQFFRVGLVFLMMIGVYHLFETDISLIAGYGMAMFFLYSLGLYFSYTWSKGEKVGGVL</sequence>
<feature type="transmembrane region" description="Helical" evidence="7">
    <location>
        <begin position="59"/>
        <end position="78"/>
    </location>
</feature>
<keyword evidence="5 7" id="KW-1133">Transmembrane helix</keyword>
<feature type="transmembrane region" description="Helical" evidence="7">
    <location>
        <begin position="402"/>
        <end position="422"/>
    </location>
</feature>
<evidence type="ECO:0008006" key="10">
    <source>
        <dbReference type="Google" id="ProtNLM"/>
    </source>
</evidence>
<organism evidence="8 9">
    <name type="scientific">Selenomonas ruminantium</name>
    <dbReference type="NCBI Taxonomy" id="971"/>
    <lineage>
        <taxon>Bacteria</taxon>
        <taxon>Bacillati</taxon>
        <taxon>Bacillota</taxon>
        <taxon>Negativicutes</taxon>
        <taxon>Selenomonadales</taxon>
        <taxon>Selenomonadaceae</taxon>
        <taxon>Selenomonas</taxon>
    </lineage>
</organism>